<evidence type="ECO:0000256" key="6">
    <source>
        <dbReference type="ARBA" id="ARBA00022790"/>
    </source>
</evidence>
<feature type="domain" description="MPN" evidence="12">
    <location>
        <begin position="944"/>
        <end position="1081"/>
    </location>
</feature>
<evidence type="ECO:0000256" key="8">
    <source>
        <dbReference type="ARBA" id="ARBA00022833"/>
    </source>
</evidence>
<evidence type="ECO:0000256" key="1">
    <source>
        <dbReference type="ARBA" id="ARBA00006008"/>
    </source>
</evidence>
<keyword evidence="11" id="KW-0472">Membrane</keyword>
<protein>
    <recommendedName>
        <fullName evidence="3">COP9 signalosome complex subunit 5</fullName>
    </recommendedName>
</protein>
<keyword evidence="7" id="KW-0378">Hydrolase</keyword>
<comment type="caution">
    <text evidence="13">The sequence shown here is derived from an EMBL/GenBank/DDBJ whole genome shotgun (WGS) entry which is preliminary data.</text>
</comment>
<dbReference type="InterPro" id="IPR040961">
    <property type="entry name" value="CSN5_C"/>
</dbReference>
<dbReference type="PANTHER" id="PTHR10410">
    <property type="entry name" value="EUKARYOTIC TRANSLATION INITIATION FACTOR 3 -RELATED"/>
    <property type="match status" value="1"/>
</dbReference>
<evidence type="ECO:0000259" key="12">
    <source>
        <dbReference type="PROSITE" id="PS50249"/>
    </source>
</evidence>
<keyword evidence="5" id="KW-0479">Metal-binding</keyword>
<evidence type="ECO:0000256" key="11">
    <source>
        <dbReference type="SAM" id="Phobius"/>
    </source>
</evidence>
<evidence type="ECO:0000313" key="13">
    <source>
        <dbReference type="EMBL" id="KAF4458187.1"/>
    </source>
</evidence>
<feature type="compositionally biased region" description="Polar residues" evidence="10">
    <location>
        <begin position="36"/>
        <end position="71"/>
    </location>
</feature>
<keyword evidence="11" id="KW-1133">Transmembrane helix</keyword>
<evidence type="ECO:0000256" key="7">
    <source>
        <dbReference type="ARBA" id="ARBA00022801"/>
    </source>
</evidence>
<evidence type="ECO:0000313" key="14">
    <source>
        <dbReference type="Proteomes" id="UP000605986"/>
    </source>
</evidence>
<keyword evidence="9" id="KW-0482">Metalloprotease</keyword>
<gene>
    <name evidence="13" type="ORF">F53441_38</name>
</gene>
<dbReference type="AlphaFoldDB" id="A0A8H4KXZ5"/>
<organism evidence="13 14">
    <name type="scientific">Fusarium austroafricanum</name>
    <dbReference type="NCBI Taxonomy" id="2364996"/>
    <lineage>
        <taxon>Eukaryota</taxon>
        <taxon>Fungi</taxon>
        <taxon>Dikarya</taxon>
        <taxon>Ascomycota</taxon>
        <taxon>Pezizomycotina</taxon>
        <taxon>Sordariomycetes</taxon>
        <taxon>Hypocreomycetidae</taxon>
        <taxon>Hypocreales</taxon>
        <taxon>Nectriaceae</taxon>
        <taxon>Fusarium</taxon>
        <taxon>Fusarium concolor species complex</taxon>
    </lineage>
</organism>
<keyword evidence="8" id="KW-0862">Zinc</keyword>
<accession>A0A8H4KXZ5</accession>
<dbReference type="CDD" id="cd08069">
    <property type="entry name" value="MPN_RPN11_CSN5"/>
    <property type="match status" value="1"/>
</dbReference>
<evidence type="ECO:0000256" key="10">
    <source>
        <dbReference type="SAM" id="MobiDB-lite"/>
    </source>
</evidence>
<dbReference type="SMART" id="SM00232">
    <property type="entry name" value="JAB_MPN"/>
    <property type="match status" value="1"/>
</dbReference>
<keyword evidence="4" id="KW-0645">Protease</keyword>
<evidence type="ECO:0000256" key="2">
    <source>
        <dbReference type="ARBA" id="ARBA00011098"/>
    </source>
</evidence>
<name>A0A8H4KXZ5_9HYPO</name>
<dbReference type="InterPro" id="IPR037518">
    <property type="entry name" value="MPN"/>
</dbReference>
<feature type="transmembrane region" description="Helical" evidence="11">
    <location>
        <begin position="718"/>
        <end position="738"/>
    </location>
</feature>
<evidence type="ECO:0000256" key="9">
    <source>
        <dbReference type="ARBA" id="ARBA00023049"/>
    </source>
</evidence>
<sequence>MAHNHGGHWDPNSVGNYNQSPPPAVSHQAHGGAYTPGSSVVSYQNQPYTHPYQQAVSPSTSPLSAQSTGYQQPMPLAHPQTQNSMQYHQQQMAYNGQQGVVYQQGSSSGQQDGAMQDKSVIAPVTTTTTPLTTSSSPIEKEVAEKEFPIKLKGSKHFFEPRSVYRWRNPTLYQRPGYNYTGSELKMRHRDYAGRVSFKSRSDRYLHHYDGYLRNMYVACTDDIYEGPGTTTWKRTYVRKVAPLKVRIATWIIDFSYDPKSWEDWGIMILRTFPAALGMALVFWDGKPTVIKRNLCYAPVLYKYHGDAKVWSNLLENRKGLSLMARNNQIYRMLRPRYLCFLREAFNDENRGVDVRSVAEWENSDGQDINLAYLFVAYSTEHFSHSSEQDMVALHHIAETACRAAKLPAYWIACSCMRDENELESDVYRISDVLRGADRMVIAVGRGKGSKPGPSGKANTESLLREWGSRMWTFPEVLLSPGRTISVYTRDGNLQSPLVVAKNQFAALVWTYMDSDTARHLIDHYLGSINLSRLEQAVLALKCLYSRHTTEYLPGDQAYALMGLLRLRPQVDRTDTAFQAFSRLSLANDSDGLLERYICTLPRDKDQPWFNMDDAYESSLWDITPYCQVAGIADNDTIIIDGARGISIRWKTFYPVYWSTGPSWKRYLSALAIEWSGIFFIIAIALIASGASANSSTTTTSYGYDGTAYTTTTTTAGTGVGTAMIIPGVIFLLLFLWIWMVTPNLVRVIYGGKFADTQAEMFGFEGHLNAPTIERAIFGGNFGRFAWSTNGSPLSRSIVNDNGERVGIDPYKDPEVRMKVEAAKQARPGDMRIFTLVDTYNMELTLFEAVRPPATLMFCASEGGMQRAIGCSYEWETQTMYRETVLRMPTTALNRMGRVPRFQLDNNVQLIDPKRDALYNFDADAQKAINNEKAWKQTPDYFKHVRISATALIKMTMHARSGGNLEVMGLMQGYTHQDTFIVTDAFRLPVEGTETRVNAQGEANEYLIEYLELCRAQGRHENVVGWYHSHPGYGCWLSGIDVDTESMQQKWQDPFLAVVIDPDRTINSGKVDIGAFRTYPDDHQAGNGTVTSDGFQAVPLAKAAEFGAHASRYYSLEVSHFKSSLDSHLLELLWHKYWVQTLSQNPLITNRDYGNKQMLDLSSKIKEATTGITRSRAAQGMMGTSTKSSDKAVDKLAKEANLIASKEMSGLVANQVKASVFNDLGSKEDPAS</sequence>
<dbReference type="GO" id="GO:0008180">
    <property type="term" value="C:COP9 signalosome"/>
    <property type="evidence" value="ECO:0007669"/>
    <property type="project" value="UniProtKB-KW"/>
</dbReference>
<dbReference type="GO" id="GO:0046872">
    <property type="term" value="F:metal ion binding"/>
    <property type="evidence" value="ECO:0007669"/>
    <property type="project" value="UniProtKB-KW"/>
</dbReference>
<dbReference type="Pfam" id="PF01398">
    <property type="entry name" value="JAB"/>
    <property type="match status" value="1"/>
</dbReference>
<keyword evidence="6" id="KW-0736">Signalosome</keyword>
<dbReference type="OrthoDB" id="2624308at2759"/>
<feature type="region of interest" description="Disordered" evidence="10">
    <location>
        <begin position="1"/>
        <end position="87"/>
    </location>
</feature>
<dbReference type="Gene3D" id="3.40.140.10">
    <property type="entry name" value="Cytidine Deaminase, domain 2"/>
    <property type="match status" value="1"/>
</dbReference>
<feature type="transmembrane region" description="Helical" evidence="11">
    <location>
        <begin position="666"/>
        <end position="687"/>
    </location>
</feature>
<dbReference type="EMBL" id="JAADJG010000002">
    <property type="protein sequence ID" value="KAF4458187.1"/>
    <property type="molecule type" value="Genomic_DNA"/>
</dbReference>
<dbReference type="GO" id="GO:0008237">
    <property type="term" value="F:metallopeptidase activity"/>
    <property type="evidence" value="ECO:0007669"/>
    <property type="project" value="UniProtKB-KW"/>
</dbReference>
<dbReference type="Pfam" id="PF18323">
    <property type="entry name" value="CSN5_C"/>
    <property type="match status" value="1"/>
</dbReference>
<dbReference type="SUPFAM" id="SSF102712">
    <property type="entry name" value="JAB1/MPN domain"/>
    <property type="match status" value="1"/>
</dbReference>
<evidence type="ECO:0000256" key="3">
    <source>
        <dbReference type="ARBA" id="ARBA00014880"/>
    </source>
</evidence>
<comment type="similarity">
    <text evidence="1">Belongs to the peptidase M67A family. CSN5 subfamily.</text>
</comment>
<evidence type="ECO:0000256" key="5">
    <source>
        <dbReference type="ARBA" id="ARBA00022723"/>
    </source>
</evidence>
<proteinExistence type="inferred from homology"/>
<keyword evidence="11" id="KW-0812">Transmembrane</keyword>
<dbReference type="FunFam" id="3.40.140.10:FF:000003">
    <property type="entry name" value="COP9 signalosome complex subunit 5"/>
    <property type="match status" value="1"/>
</dbReference>
<dbReference type="InterPro" id="IPR000555">
    <property type="entry name" value="JAMM/MPN+_dom"/>
</dbReference>
<reference evidence="13" key="1">
    <citation type="submission" date="2020-01" db="EMBL/GenBank/DDBJ databases">
        <title>Identification and distribution of gene clusters putatively required for synthesis of sphingolipid metabolism inhibitors in phylogenetically diverse species of the filamentous fungus Fusarium.</title>
        <authorList>
            <person name="Kim H.-S."/>
            <person name="Busman M."/>
            <person name="Brown D.W."/>
            <person name="Divon H."/>
            <person name="Uhlig S."/>
            <person name="Proctor R.H."/>
        </authorList>
    </citation>
    <scope>NUCLEOTIDE SEQUENCE</scope>
    <source>
        <strain evidence="13">NRRL 53441</strain>
    </source>
</reference>
<dbReference type="GO" id="GO:0000338">
    <property type="term" value="P:protein deneddylation"/>
    <property type="evidence" value="ECO:0007669"/>
    <property type="project" value="UniProtKB-ARBA"/>
</dbReference>
<keyword evidence="14" id="KW-1185">Reference proteome</keyword>
<comment type="subunit">
    <text evidence="2">Component of the COP9 signalosome (CSN) complex.</text>
</comment>
<dbReference type="PROSITE" id="PS50249">
    <property type="entry name" value="MPN"/>
    <property type="match status" value="1"/>
</dbReference>
<dbReference type="GO" id="GO:0006508">
    <property type="term" value="P:proteolysis"/>
    <property type="evidence" value="ECO:0007669"/>
    <property type="project" value="UniProtKB-KW"/>
</dbReference>
<evidence type="ECO:0000256" key="4">
    <source>
        <dbReference type="ARBA" id="ARBA00022670"/>
    </source>
</evidence>
<dbReference type="InterPro" id="IPR050242">
    <property type="entry name" value="JAMM_MPN+_peptidase_M67A"/>
</dbReference>
<dbReference type="Proteomes" id="UP000605986">
    <property type="component" value="Unassembled WGS sequence"/>
</dbReference>
<dbReference type="SUPFAM" id="SSF81995">
    <property type="entry name" value="beta-sandwich domain of Sec23/24"/>
    <property type="match status" value="1"/>
</dbReference>